<evidence type="ECO:0000256" key="1">
    <source>
        <dbReference type="ARBA" id="ARBA00004651"/>
    </source>
</evidence>
<feature type="transmembrane region" description="Helical" evidence="9">
    <location>
        <begin position="81"/>
        <end position="98"/>
    </location>
</feature>
<dbReference type="PANTHER" id="PTHR33451">
    <property type="entry name" value="MALATE-2H(+)/NA(+)-LACTATE ANTIPORTER"/>
    <property type="match status" value="1"/>
</dbReference>
<keyword evidence="6 9" id="KW-1133">Transmembrane helix</keyword>
<evidence type="ECO:0000313" key="11">
    <source>
        <dbReference type="EMBL" id="MCC2616606.1"/>
    </source>
</evidence>
<evidence type="ECO:0000259" key="10">
    <source>
        <dbReference type="Pfam" id="PF03553"/>
    </source>
</evidence>
<feature type="transmembrane region" description="Helical" evidence="9">
    <location>
        <begin position="44"/>
        <end position="61"/>
    </location>
</feature>
<evidence type="ECO:0000256" key="4">
    <source>
        <dbReference type="ARBA" id="ARBA00022475"/>
    </source>
</evidence>
<feature type="transmembrane region" description="Helical" evidence="9">
    <location>
        <begin position="293"/>
        <end position="317"/>
    </location>
</feature>
<evidence type="ECO:0000256" key="2">
    <source>
        <dbReference type="ARBA" id="ARBA00022448"/>
    </source>
</evidence>
<dbReference type="Proteomes" id="UP001520878">
    <property type="component" value="Unassembled WGS sequence"/>
</dbReference>
<dbReference type="RefSeq" id="WP_229160104.1">
    <property type="nucleotide sequence ID" value="NZ_JAJEWP010000002.1"/>
</dbReference>
<protein>
    <submittedName>
        <fullName evidence="11">Na+/H+ antiporter NhaC family protein</fullName>
    </submittedName>
</protein>
<reference evidence="11 12" key="1">
    <citation type="submission" date="2021-10" db="EMBL/GenBank/DDBJ databases">
        <title>Draft genome of Aestuariibacter halophilus JC2043.</title>
        <authorList>
            <person name="Emsley S.A."/>
            <person name="Pfannmuller K.M."/>
            <person name="Ushijima B."/>
            <person name="Saw J.H."/>
            <person name="Videau P."/>
        </authorList>
    </citation>
    <scope>NUCLEOTIDE SEQUENCE [LARGE SCALE GENOMIC DNA]</scope>
    <source>
        <strain evidence="11 12">JC2043</strain>
    </source>
</reference>
<comment type="similarity">
    <text evidence="8">Belongs to the NhaC Na(+)/H(+) (TC 2.A.35) antiporter family.</text>
</comment>
<keyword evidence="4" id="KW-1003">Cell membrane</keyword>
<name>A0ABS8GBL2_9ALTE</name>
<dbReference type="PANTHER" id="PTHR33451:SF5">
    <property type="entry name" value="NA+_H+ ANTIPORTER"/>
    <property type="match status" value="1"/>
</dbReference>
<accession>A0ABS8GBL2</accession>
<feature type="transmembrane region" description="Helical" evidence="9">
    <location>
        <begin position="380"/>
        <end position="401"/>
    </location>
</feature>
<feature type="transmembrane region" description="Helical" evidence="9">
    <location>
        <begin position="118"/>
        <end position="145"/>
    </location>
</feature>
<keyword evidence="5 9" id="KW-0812">Transmembrane</keyword>
<comment type="subcellular location">
    <subcellularLocation>
        <location evidence="1">Cell membrane</location>
        <topology evidence="1">Multi-pass membrane protein</topology>
    </subcellularLocation>
</comment>
<evidence type="ECO:0000313" key="12">
    <source>
        <dbReference type="Proteomes" id="UP001520878"/>
    </source>
</evidence>
<organism evidence="11 12">
    <name type="scientific">Fluctibacter halophilus</name>
    <dbReference type="NCBI Taxonomy" id="226011"/>
    <lineage>
        <taxon>Bacteria</taxon>
        <taxon>Pseudomonadati</taxon>
        <taxon>Pseudomonadota</taxon>
        <taxon>Gammaproteobacteria</taxon>
        <taxon>Alteromonadales</taxon>
        <taxon>Alteromonadaceae</taxon>
        <taxon>Fluctibacter</taxon>
    </lineage>
</organism>
<feature type="transmembrane region" description="Helical" evidence="9">
    <location>
        <begin position="337"/>
        <end position="359"/>
    </location>
</feature>
<feature type="transmembrane region" description="Helical" evidence="9">
    <location>
        <begin position="240"/>
        <end position="272"/>
    </location>
</feature>
<keyword evidence="12" id="KW-1185">Reference proteome</keyword>
<gene>
    <name evidence="11" type="ORF">LJ739_10165</name>
</gene>
<dbReference type="InterPro" id="IPR018461">
    <property type="entry name" value="Na/H_Antiport_NhaC-like_C"/>
</dbReference>
<feature type="transmembrane region" description="Helical" evidence="9">
    <location>
        <begin position="12"/>
        <end position="32"/>
    </location>
</feature>
<evidence type="ECO:0000256" key="7">
    <source>
        <dbReference type="ARBA" id="ARBA00023136"/>
    </source>
</evidence>
<evidence type="ECO:0000256" key="5">
    <source>
        <dbReference type="ARBA" id="ARBA00022692"/>
    </source>
</evidence>
<evidence type="ECO:0000256" key="8">
    <source>
        <dbReference type="ARBA" id="ARBA00038435"/>
    </source>
</evidence>
<feature type="transmembrane region" description="Helical" evidence="9">
    <location>
        <begin position="203"/>
        <end position="220"/>
    </location>
</feature>
<proteinExistence type="inferred from homology"/>
<dbReference type="Pfam" id="PF03553">
    <property type="entry name" value="Na_H_antiporter"/>
    <property type="match status" value="1"/>
</dbReference>
<keyword evidence="3" id="KW-0050">Antiport</keyword>
<evidence type="ECO:0000256" key="9">
    <source>
        <dbReference type="SAM" id="Phobius"/>
    </source>
</evidence>
<dbReference type="EMBL" id="JAJEWP010000002">
    <property type="protein sequence ID" value="MCC2616606.1"/>
    <property type="molecule type" value="Genomic_DNA"/>
</dbReference>
<keyword evidence="2" id="KW-0813">Transport</keyword>
<feature type="domain" description="Na+/H+ antiporter NhaC-like C-terminal" evidence="10">
    <location>
        <begin position="79"/>
        <end position="217"/>
    </location>
</feature>
<dbReference type="InterPro" id="IPR052180">
    <property type="entry name" value="NhaC_Na-H+_Antiporter"/>
</dbReference>
<sequence length="450" mass="46963">MLSLTPLSARKAISLLPILLFLLLFLGSGLYFEAQGVEYGFYQLPAPIAVIPAIALSLWLARGPLQRRLDTLINGMGHTNIITMCLIYLMAGAFSELARQTGGVDAAVQFGLSVLPDWAMLSGLFLLSALLATAMGTSMGTLAALAPIGLGIVQTTEMSAPLMAGILLSGAMFGDNLSVISDTTIAATRTQGANMAEKWRTNLRLALPAACIVLLVLSALEQPAKPPLADATNGLLALPYVLVLVLAVCRVNVFVVLASGWLACVILGVWVGDYALDQVVSDTYQGITGMQDIFLLSLLLGGLFALVASQGGVTWLVERLSSIVQRLPLGKSRASTLVIGGLSALANVCVANNTVAILVSGDAARDIAQQGGVSRAKSASMLDIFACCVQGLLPYGAQVLLLGAALSISPLSIIPFVTYCQVLALIVVLHVLLSGVVRLPIALRARAGEQ</sequence>
<evidence type="ECO:0000256" key="6">
    <source>
        <dbReference type="ARBA" id="ARBA00022989"/>
    </source>
</evidence>
<feature type="transmembrane region" description="Helical" evidence="9">
    <location>
        <begin position="413"/>
        <end position="437"/>
    </location>
</feature>
<evidence type="ECO:0000256" key="3">
    <source>
        <dbReference type="ARBA" id="ARBA00022449"/>
    </source>
</evidence>
<comment type="caution">
    <text evidence="11">The sequence shown here is derived from an EMBL/GenBank/DDBJ whole genome shotgun (WGS) entry which is preliminary data.</text>
</comment>
<keyword evidence="7 9" id="KW-0472">Membrane</keyword>